<organism evidence="2 3">
    <name type="scientific">Choiromyces venosus 120613-1</name>
    <dbReference type="NCBI Taxonomy" id="1336337"/>
    <lineage>
        <taxon>Eukaryota</taxon>
        <taxon>Fungi</taxon>
        <taxon>Dikarya</taxon>
        <taxon>Ascomycota</taxon>
        <taxon>Pezizomycotina</taxon>
        <taxon>Pezizomycetes</taxon>
        <taxon>Pezizales</taxon>
        <taxon>Tuberaceae</taxon>
        <taxon>Choiromyces</taxon>
    </lineage>
</organism>
<evidence type="ECO:0000313" key="3">
    <source>
        <dbReference type="Proteomes" id="UP000276215"/>
    </source>
</evidence>
<evidence type="ECO:0000256" key="1">
    <source>
        <dbReference type="SAM" id="MobiDB-lite"/>
    </source>
</evidence>
<dbReference type="EMBL" id="ML120414">
    <property type="protein sequence ID" value="RPA96440.1"/>
    <property type="molecule type" value="Genomic_DNA"/>
</dbReference>
<accession>A0A3N4JJ42</accession>
<feature type="region of interest" description="Disordered" evidence="1">
    <location>
        <begin position="15"/>
        <end position="47"/>
    </location>
</feature>
<reference evidence="2 3" key="1">
    <citation type="journal article" date="2018" name="Nat. Ecol. Evol.">
        <title>Pezizomycetes genomes reveal the molecular basis of ectomycorrhizal truffle lifestyle.</title>
        <authorList>
            <person name="Murat C."/>
            <person name="Payen T."/>
            <person name="Noel B."/>
            <person name="Kuo A."/>
            <person name="Morin E."/>
            <person name="Chen J."/>
            <person name="Kohler A."/>
            <person name="Krizsan K."/>
            <person name="Balestrini R."/>
            <person name="Da Silva C."/>
            <person name="Montanini B."/>
            <person name="Hainaut M."/>
            <person name="Levati E."/>
            <person name="Barry K.W."/>
            <person name="Belfiori B."/>
            <person name="Cichocki N."/>
            <person name="Clum A."/>
            <person name="Dockter R.B."/>
            <person name="Fauchery L."/>
            <person name="Guy J."/>
            <person name="Iotti M."/>
            <person name="Le Tacon F."/>
            <person name="Lindquist E.A."/>
            <person name="Lipzen A."/>
            <person name="Malagnac F."/>
            <person name="Mello A."/>
            <person name="Molinier V."/>
            <person name="Miyauchi S."/>
            <person name="Poulain J."/>
            <person name="Riccioni C."/>
            <person name="Rubini A."/>
            <person name="Sitrit Y."/>
            <person name="Splivallo R."/>
            <person name="Traeger S."/>
            <person name="Wang M."/>
            <person name="Zifcakova L."/>
            <person name="Wipf D."/>
            <person name="Zambonelli A."/>
            <person name="Paolocci F."/>
            <person name="Nowrousian M."/>
            <person name="Ottonello S."/>
            <person name="Baldrian P."/>
            <person name="Spatafora J.W."/>
            <person name="Henrissat B."/>
            <person name="Nagy L.G."/>
            <person name="Aury J.M."/>
            <person name="Wincker P."/>
            <person name="Grigoriev I.V."/>
            <person name="Bonfante P."/>
            <person name="Martin F.M."/>
        </authorList>
    </citation>
    <scope>NUCLEOTIDE SEQUENCE [LARGE SCALE GENOMIC DNA]</scope>
    <source>
        <strain evidence="2 3">120613-1</strain>
    </source>
</reference>
<sequence length="74" mass="8269">MIALTFLPSLLSLPLPRSPPLHPHVKHKKPAALLSQHSTVSPQTPAQHDPIRRLKLDQLVLSCPFSLPFHFPLL</sequence>
<dbReference type="AlphaFoldDB" id="A0A3N4JJ42"/>
<protein>
    <submittedName>
        <fullName evidence="2">Uncharacterized protein</fullName>
    </submittedName>
</protein>
<proteinExistence type="predicted"/>
<evidence type="ECO:0000313" key="2">
    <source>
        <dbReference type="EMBL" id="RPA96440.1"/>
    </source>
</evidence>
<name>A0A3N4JJ42_9PEZI</name>
<gene>
    <name evidence="2" type="ORF">L873DRAFT_1811292</name>
</gene>
<dbReference type="Proteomes" id="UP000276215">
    <property type="component" value="Unassembled WGS sequence"/>
</dbReference>
<feature type="compositionally biased region" description="Polar residues" evidence="1">
    <location>
        <begin position="35"/>
        <end position="46"/>
    </location>
</feature>
<keyword evidence="3" id="KW-1185">Reference proteome</keyword>